<gene>
    <name evidence="5" type="ORF">LVJ94_32105</name>
</gene>
<evidence type="ECO:0000256" key="2">
    <source>
        <dbReference type="ARBA" id="ARBA00022840"/>
    </source>
</evidence>
<evidence type="ECO:0000256" key="3">
    <source>
        <dbReference type="ARBA" id="ARBA00023125"/>
    </source>
</evidence>
<evidence type="ECO:0000313" key="5">
    <source>
        <dbReference type="EMBL" id="WXB01551.1"/>
    </source>
</evidence>
<dbReference type="RefSeq" id="WP_394831166.1">
    <property type="nucleotide sequence ID" value="NZ_CP089929.1"/>
</dbReference>
<dbReference type="EMBL" id="CP089983">
    <property type="protein sequence ID" value="WXB01551.1"/>
    <property type="molecule type" value="Genomic_DNA"/>
</dbReference>
<dbReference type="InterPro" id="IPR027417">
    <property type="entry name" value="P-loop_NTPase"/>
</dbReference>
<evidence type="ECO:0000259" key="4">
    <source>
        <dbReference type="PROSITE" id="PS00486"/>
    </source>
</evidence>
<sequence length="565" mass="61866">MLSYDRPYAAALPHPGPPPQGEGALVYPVLVPDLLHASPLVRIDTEHTKLSIALAFASGVSGGLFSDALDRATIAPSSWEPEVYAGDLFLEQFVSLCFKIRIGAQEPTMATRHLANVLARPPDDVNTIHYRRAIVAELAGSPVLRRSLEQLYLALCQFRTLLEGATAGRKWDSNRRQLDVLTAIKAIFDAMADGFLSAGSGLSRLRSFGQRVRAGEPYKALSDLLEYDEKLASVNLEVRVGADGKIRDFEIRSVQENRTNPFRSPAWRRWLAKFELFLRGYHFGEGEVMARLIDAVFDGVQDELVHFVQLLGDVEFYLGALGFHDAARASNLPVCLPTFVRPDQPRTLHGLFNPLLLAHGATPVPCDVTTDRHTTTVLVTGPNSGGKTRLLQSIGLVQLLAQSGVFVPARSGSVALARGLVVSLLQETRADQAEGRLGMELVRIRALFERLPPGAMVLLDELCSGTNPSEGEEIFELVVRMLTRLEPYAFITTHFLAFAARLERQKTIPDLRFLRVVLGAAHEPTYQFAAGVAETSLAAHAAKRLGVTGEQLAALIEQNIRRTGG</sequence>
<dbReference type="SMART" id="SM00534">
    <property type="entry name" value="MUTSac"/>
    <property type="match status" value="1"/>
</dbReference>
<evidence type="ECO:0000313" key="6">
    <source>
        <dbReference type="Proteomes" id="UP001374803"/>
    </source>
</evidence>
<name>A0ABZ2KS85_9BACT</name>
<reference evidence="5" key="1">
    <citation type="submission" date="2021-12" db="EMBL/GenBank/DDBJ databases">
        <title>Discovery of the Pendulisporaceae a myxobacterial family with distinct sporulation behavior and unique specialized metabolism.</title>
        <authorList>
            <person name="Garcia R."/>
            <person name="Popoff A."/>
            <person name="Bader C.D."/>
            <person name="Loehr J."/>
            <person name="Walesch S."/>
            <person name="Walt C."/>
            <person name="Boldt J."/>
            <person name="Bunk B."/>
            <person name="Haeckl F.J.F.P.J."/>
            <person name="Gunesch A.P."/>
            <person name="Birkelbach J."/>
            <person name="Nuebel U."/>
            <person name="Pietschmann T."/>
            <person name="Bach T."/>
            <person name="Mueller R."/>
        </authorList>
    </citation>
    <scope>NUCLEOTIDE SEQUENCE</scope>
    <source>
        <strain evidence="5">MSr11367</strain>
    </source>
</reference>
<accession>A0ABZ2KS85</accession>
<protein>
    <submittedName>
        <fullName evidence="5">DNA mismatch repair protein</fullName>
    </submittedName>
</protein>
<organism evidence="5 6">
    <name type="scientific">Pendulispora rubella</name>
    <dbReference type="NCBI Taxonomy" id="2741070"/>
    <lineage>
        <taxon>Bacteria</taxon>
        <taxon>Pseudomonadati</taxon>
        <taxon>Myxococcota</taxon>
        <taxon>Myxococcia</taxon>
        <taxon>Myxococcales</taxon>
        <taxon>Sorangiineae</taxon>
        <taxon>Pendulisporaceae</taxon>
        <taxon>Pendulispora</taxon>
    </lineage>
</organism>
<dbReference type="Pfam" id="PF00488">
    <property type="entry name" value="MutS_V"/>
    <property type="match status" value="1"/>
</dbReference>
<dbReference type="PROSITE" id="PS00486">
    <property type="entry name" value="DNA_MISMATCH_REPAIR_2"/>
    <property type="match status" value="1"/>
</dbReference>
<keyword evidence="3" id="KW-0238">DNA-binding</keyword>
<dbReference type="Proteomes" id="UP001374803">
    <property type="component" value="Chromosome"/>
</dbReference>
<proteinExistence type="predicted"/>
<dbReference type="SUPFAM" id="SSF52540">
    <property type="entry name" value="P-loop containing nucleoside triphosphate hydrolases"/>
    <property type="match status" value="1"/>
</dbReference>
<dbReference type="InterPro" id="IPR045076">
    <property type="entry name" value="MutS"/>
</dbReference>
<keyword evidence="1" id="KW-0547">Nucleotide-binding</keyword>
<evidence type="ECO:0000256" key="1">
    <source>
        <dbReference type="ARBA" id="ARBA00022741"/>
    </source>
</evidence>
<keyword evidence="6" id="KW-1185">Reference proteome</keyword>
<dbReference type="Gene3D" id="3.40.50.300">
    <property type="entry name" value="P-loop containing nucleotide triphosphate hydrolases"/>
    <property type="match status" value="1"/>
</dbReference>
<dbReference type="PANTHER" id="PTHR11361">
    <property type="entry name" value="DNA MISMATCH REPAIR PROTEIN MUTS FAMILY MEMBER"/>
    <property type="match status" value="1"/>
</dbReference>
<dbReference type="PANTHER" id="PTHR11361:SF34">
    <property type="entry name" value="DNA MISMATCH REPAIR PROTEIN MSH1, MITOCHONDRIAL"/>
    <property type="match status" value="1"/>
</dbReference>
<dbReference type="InterPro" id="IPR000432">
    <property type="entry name" value="DNA_mismatch_repair_MutS_C"/>
</dbReference>
<feature type="domain" description="DNA mismatch repair proteins mutS family" evidence="4">
    <location>
        <begin position="455"/>
        <end position="471"/>
    </location>
</feature>
<keyword evidence="2" id="KW-0067">ATP-binding</keyword>